<dbReference type="Pfam" id="PF17820">
    <property type="entry name" value="PDZ_6"/>
    <property type="match status" value="1"/>
</dbReference>
<keyword evidence="18" id="KW-1185">Reference proteome</keyword>
<dbReference type="GO" id="GO:0004252">
    <property type="term" value="F:serine-type endopeptidase activity"/>
    <property type="evidence" value="ECO:0007669"/>
    <property type="project" value="InterPro"/>
</dbReference>
<feature type="binding site" evidence="14">
    <location>
        <position position="142"/>
    </location>
    <ligand>
        <name>substrate</name>
    </ligand>
</feature>
<keyword evidence="5 17" id="KW-0645">Protease</keyword>
<feature type="active site" description="Charge relay system" evidence="13">
    <location>
        <position position="216"/>
    </location>
</feature>
<comment type="similarity">
    <text evidence="3">Belongs to the peptidase S1C family.</text>
</comment>
<evidence type="ECO:0000256" key="11">
    <source>
        <dbReference type="ARBA" id="ARBA00023016"/>
    </source>
</evidence>
<dbReference type="OrthoDB" id="9758917at2"/>
<dbReference type="PANTHER" id="PTHR22939">
    <property type="entry name" value="SERINE PROTEASE FAMILY S1C HTRA-RELATED"/>
    <property type="match status" value="1"/>
</dbReference>
<gene>
    <name evidence="17" type="ORF">EV690_0334</name>
</gene>
<keyword evidence="6 15" id="KW-0732">Signal</keyword>
<dbReference type="RefSeq" id="WP_131911206.1">
    <property type="nucleotide sequence ID" value="NZ_OU594967.1"/>
</dbReference>
<feature type="binding site" evidence="14">
    <location>
        <begin position="214"/>
        <end position="216"/>
    </location>
    <ligand>
        <name>substrate</name>
    </ligand>
</feature>
<evidence type="ECO:0000256" key="15">
    <source>
        <dbReference type="SAM" id="SignalP"/>
    </source>
</evidence>
<organism evidence="17 18">
    <name type="scientific">Celerinatantimonas diazotrophica</name>
    <dbReference type="NCBI Taxonomy" id="412034"/>
    <lineage>
        <taxon>Bacteria</taxon>
        <taxon>Pseudomonadati</taxon>
        <taxon>Pseudomonadota</taxon>
        <taxon>Gammaproteobacteria</taxon>
        <taxon>Celerinatantimonadaceae</taxon>
        <taxon>Celerinatantimonas</taxon>
    </lineage>
</organism>
<keyword evidence="7" id="KW-0677">Repeat</keyword>
<dbReference type="InterPro" id="IPR036034">
    <property type="entry name" value="PDZ_sf"/>
</dbReference>
<comment type="catalytic activity">
    <reaction evidence="1">
        <text>Acts on substrates that are at least partially unfolded. The cleavage site P1 residue is normally between a pair of hydrophobic residues, such as Val-|-Val.</text>
        <dbReference type="EC" id="3.4.21.107"/>
    </reaction>
</comment>
<dbReference type="PANTHER" id="PTHR22939:SF129">
    <property type="entry name" value="SERINE PROTEASE HTRA2, MITOCHONDRIAL"/>
    <property type="match status" value="1"/>
</dbReference>
<dbReference type="Pfam" id="PF13365">
    <property type="entry name" value="Trypsin_2"/>
    <property type="match status" value="1"/>
</dbReference>
<feature type="binding site" evidence="14">
    <location>
        <position position="112"/>
    </location>
    <ligand>
        <name>substrate</name>
    </ligand>
</feature>
<evidence type="ECO:0000256" key="8">
    <source>
        <dbReference type="ARBA" id="ARBA00022764"/>
    </source>
</evidence>
<feature type="chain" id="PRO_5039574578" description="peptidase Do" evidence="15">
    <location>
        <begin position="28"/>
        <end position="459"/>
    </location>
</feature>
<dbReference type="GO" id="GO:0042597">
    <property type="term" value="C:periplasmic space"/>
    <property type="evidence" value="ECO:0007669"/>
    <property type="project" value="UniProtKB-SubCell"/>
</dbReference>
<feature type="signal peptide" evidence="15">
    <location>
        <begin position="1"/>
        <end position="27"/>
    </location>
</feature>
<evidence type="ECO:0000313" key="18">
    <source>
        <dbReference type="Proteomes" id="UP000295565"/>
    </source>
</evidence>
<dbReference type="SUPFAM" id="SSF50494">
    <property type="entry name" value="Trypsin-like serine proteases"/>
    <property type="match status" value="1"/>
</dbReference>
<dbReference type="SMART" id="SM00228">
    <property type="entry name" value="PDZ"/>
    <property type="match status" value="2"/>
</dbReference>
<dbReference type="Gene3D" id="2.40.10.120">
    <property type="match status" value="1"/>
</dbReference>
<evidence type="ECO:0000256" key="9">
    <source>
        <dbReference type="ARBA" id="ARBA00022801"/>
    </source>
</evidence>
<dbReference type="EC" id="3.4.21.107" evidence="4"/>
<evidence type="ECO:0000256" key="3">
    <source>
        <dbReference type="ARBA" id="ARBA00010541"/>
    </source>
</evidence>
<dbReference type="PROSITE" id="PS50106">
    <property type="entry name" value="PDZ"/>
    <property type="match status" value="2"/>
</dbReference>
<evidence type="ECO:0000256" key="10">
    <source>
        <dbReference type="ARBA" id="ARBA00022825"/>
    </source>
</evidence>
<evidence type="ECO:0000256" key="14">
    <source>
        <dbReference type="PIRSR" id="PIRSR611782-2"/>
    </source>
</evidence>
<dbReference type="PRINTS" id="PR00834">
    <property type="entry name" value="PROTEASES2C"/>
</dbReference>
<dbReference type="CDD" id="cd23084">
    <property type="entry name" value="cpPDZ2_DegP-like"/>
    <property type="match status" value="1"/>
</dbReference>
<comment type="caution">
    <text evidence="17">The sequence shown here is derived from an EMBL/GenBank/DDBJ whole genome shotgun (WGS) entry which is preliminary data.</text>
</comment>
<dbReference type="CDD" id="cd10839">
    <property type="entry name" value="cpPDZ1_DegP-like"/>
    <property type="match status" value="1"/>
</dbReference>
<dbReference type="Gene3D" id="2.30.42.10">
    <property type="match status" value="2"/>
</dbReference>
<feature type="binding site" evidence="14">
    <location>
        <begin position="271"/>
        <end position="275"/>
    </location>
    <ligand>
        <name>substrate</name>
    </ligand>
</feature>
<proteinExistence type="inferred from homology"/>
<keyword evidence="8" id="KW-0574">Periplasm</keyword>
<evidence type="ECO:0000256" key="7">
    <source>
        <dbReference type="ARBA" id="ARBA00022737"/>
    </source>
</evidence>
<feature type="domain" description="PDZ" evidence="16">
    <location>
        <begin position="260"/>
        <end position="351"/>
    </location>
</feature>
<dbReference type="AlphaFoldDB" id="A0A4R1KGC3"/>
<dbReference type="FunFam" id="2.30.42.10:FF:000050">
    <property type="entry name" value="Periplasmic serine endoprotease DegP-like"/>
    <property type="match status" value="1"/>
</dbReference>
<evidence type="ECO:0000256" key="12">
    <source>
        <dbReference type="ARBA" id="ARBA00032850"/>
    </source>
</evidence>
<accession>A0A4R1KGC3</accession>
<dbReference type="InterPro" id="IPR041489">
    <property type="entry name" value="PDZ_6"/>
</dbReference>
<dbReference type="NCBIfam" id="TIGR02037">
    <property type="entry name" value="degP_htrA_DO"/>
    <property type="match status" value="1"/>
</dbReference>
<evidence type="ECO:0000256" key="5">
    <source>
        <dbReference type="ARBA" id="ARBA00022670"/>
    </source>
</evidence>
<evidence type="ECO:0000256" key="2">
    <source>
        <dbReference type="ARBA" id="ARBA00004418"/>
    </source>
</evidence>
<evidence type="ECO:0000313" key="17">
    <source>
        <dbReference type="EMBL" id="TCK63237.1"/>
    </source>
</evidence>
<evidence type="ECO:0000259" key="16">
    <source>
        <dbReference type="PROSITE" id="PS50106"/>
    </source>
</evidence>
<feature type="active site" description="Charge relay system" evidence="13">
    <location>
        <position position="112"/>
    </location>
</feature>
<dbReference type="Proteomes" id="UP000295565">
    <property type="component" value="Unassembled WGS sequence"/>
</dbReference>
<keyword evidence="10" id="KW-0720">Serine protease</keyword>
<dbReference type="SUPFAM" id="SSF50156">
    <property type="entry name" value="PDZ domain-like"/>
    <property type="match status" value="2"/>
</dbReference>
<comment type="subcellular location">
    <subcellularLocation>
        <location evidence="2">Periplasm</location>
    </subcellularLocation>
</comment>
<evidence type="ECO:0000256" key="1">
    <source>
        <dbReference type="ARBA" id="ARBA00001772"/>
    </source>
</evidence>
<dbReference type="InterPro" id="IPR009003">
    <property type="entry name" value="Peptidase_S1_PA"/>
</dbReference>
<dbReference type="FunFam" id="2.40.10.10:FF:000001">
    <property type="entry name" value="Periplasmic serine protease DegS"/>
    <property type="match status" value="1"/>
</dbReference>
<dbReference type="InterPro" id="IPR011782">
    <property type="entry name" value="Pept_S1C_Do"/>
</dbReference>
<evidence type="ECO:0000256" key="13">
    <source>
        <dbReference type="PIRSR" id="PIRSR611782-1"/>
    </source>
</evidence>
<evidence type="ECO:0000256" key="4">
    <source>
        <dbReference type="ARBA" id="ARBA00013035"/>
    </source>
</evidence>
<dbReference type="EMBL" id="SMGD01000003">
    <property type="protein sequence ID" value="TCK63237.1"/>
    <property type="molecule type" value="Genomic_DNA"/>
</dbReference>
<keyword evidence="9" id="KW-0378">Hydrolase</keyword>
<dbReference type="InterPro" id="IPR001940">
    <property type="entry name" value="Peptidase_S1C"/>
</dbReference>
<dbReference type="InterPro" id="IPR001478">
    <property type="entry name" value="PDZ"/>
</dbReference>
<dbReference type="FunFam" id="2.40.10.120:FF:000001">
    <property type="entry name" value="Periplasmic serine endoprotease DegP-like"/>
    <property type="match status" value="1"/>
</dbReference>
<dbReference type="Pfam" id="PF00595">
    <property type="entry name" value="PDZ"/>
    <property type="match status" value="1"/>
</dbReference>
<name>A0A4R1KGC3_9GAMM</name>
<feature type="binding site" evidence="14">
    <location>
        <begin position="232"/>
        <end position="236"/>
    </location>
    <ligand>
        <name>substrate</name>
    </ligand>
</feature>
<keyword evidence="11" id="KW-0346">Stress response</keyword>
<sequence>MKKLTMGLVPVALALTLGLSTSPVALAHQLPKAVEDQQMPSLAPIVAKVSPAVVSISVDGEMVTNAQAPELFQFFFGQQPPQMQGPHKTPFKGLGSGVIINADKGYIVTNNHVIKDASKIEVTLQDGRQFKAKVIGADPMSDIALLQIKAKHLTQVKMANSDDLKVGDFAIALGNPFGLGQTVTSGIVSALGRSGLNIEGYENFIQTDAAINKGNSGGALVNLKGQLIGINTAILAPGGGNIGIGFAIPSDMVQNIVHQLIKYGEVRRGMLGVAGGNLTPELAQAMGSSIQHGAFVNQVMPHSGAAKAGLKPGDIIVSLDGKPIHNFSELRARVATRGSGTTIELGIIRDGHELHVKATLQKPKSSQINANNISTALSGATLTNTDTKGEKGVEITSVKPNSSADQFGLKKGDIILGVNKHRVKNISELRNILKSKPDVLALNIKRGDAQLYIVVQQNQ</sequence>
<feature type="domain" description="PDZ" evidence="16">
    <location>
        <begin position="357"/>
        <end position="448"/>
    </location>
</feature>
<feature type="active site" description="Charge relay system" evidence="13">
    <location>
        <position position="142"/>
    </location>
</feature>
<dbReference type="GO" id="GO:0006508">
    <property type="term" value="P:proteolysis"/>
    <property type="evidence" value="ECO:0007669"/>
    <property type="project" value="UniProtKB-KW"/>
</dbReference>
<protein>
    <recommendedName>
        <fullName evidence="4">peptidase Do</fullName>
        <ecNumber evidence="4">3.4.21.107</ecNumber>
    </recommendedName>
    <alternativeName>
        <fullName evidence="12">Protease Do</fullName>
    </alternativeName>
</protein>
<reference evidence="17 18" key="1">
    <citation type="submission" date="2019-03" db="EMBL/GenBank/DDBJ databases">
        <title>Genomic Encyclopedia of Type Strains, Phase IV (KMG-IV): sequencing the most valuable type-strain genomes for metagenomic binning, comparative biology and taxonomic classification.</title>
        <authorList>
            <person name="Goeker M."/>
        </authorList>
    </citation>
    <scope>NUCLEOTIDE SEQUENCE [LARGE SCALE GENOMIC DNA]</scope>
    <source>
        <strain evidence="17 18">DSM 18577</strain>
    </source>
</reference>
<evidence type="ECO:0000256" key="6">
    <source>
        <dbReference type="ARBA" id="ARBA00022729"/>
    </source>
</evidence>